<keyword evidence="2" id="KW-1133">Transmembrane helix</keyword>
<keyword evidence="2" id="KW-0472">Membrane</keyword>
<reference evidence="5" key="1">
    <citation type="submission" date="2020-11" db="EMBL/GenBank/DDBJ databases">
        <authorList>
            <person name="Tran Van P."/>
        </authorList>
    </citation>
    <scope>NUCLEOTIDE SEQUENCE</scope>
</reference>
<gene>
    <name evidence="5" type="ORF">TSIB3V08_LOCUS2627</name>
</gene>
<feature type="transmembrane region" description="Helical" evidence="2">
    <location>
        <begin position="39"/>
        <end position="58"/>
    </location>
</feature>
<dbReference type="EMBL" id="OC000810">
    <property type="protein sequence ID" value="CAD7258390.1"/>
    <property type="molecule type" value="Genomic_DNA"/>
</dbReference>
<keyword evidence="2" id="KW-0812">Transmembrane</keyword>
<evidence type="ECO:0000259" key="4">
    <source>
        <dbReference type="PROSITE" id="PS00028"/>
    </source>
</evidence>
<keyword evidence="3" id="KW-0732">Signal</keyword>
<organism evidence="5">
    <name type="scientific">Timema shepardi</name>
    <name type="common">Walking stick</name>
    <dbReference type="NCBI Taxonomy" id="629360"/>
    <lineage>
        <taxon>Eukaryota</taxon>
        <taxon>Metazoa</taxon>
        <taxon>Ecdysozoa</taxon>
        <taxon>Arthropoda</taxon>
        <taxon>Hexapoda</taxon>
        <taxon>Insecta</taxon>
        <taxon>Pterygota</taxon>
        <taxon>Neoptera</taxon>
        <taxon>Polyneoptera</taxon>
        <taxon>Phasmatodea</taxon>
        <taxon>Timematodea</taxon>
        <taxon>Timematoidea</taxon>
        <taxon>Timematidae</taxon>
        <taxon>Timema</taxon>
    </lineage>
</organism>
<feature type="chain" id="PRO_5030589833" description="C2H2-type domain-containing protein" evidence="3">
    <location>
        <begin position="16"/>
        <end position="1155"/>
    </location>
</feature>
<feature type="signal peptide" evidence="3">
    <location>
        <begin position="1"/>
        <end position="15"/>
    </location>
</feature>
<name>A0A7R9FXS5_TIMSH</name>
<evidence type="ECO:0000256" key="3">
    <source>
        <dbReference type="SAM" id="SignalP"/>
    </source>
</evidence>
<evidence type="ECO:0000313" key="5">
    <source>
        <dbReference type="EMBL" id="CAD7258390.1"/>
    </source>
</evidence>
<protein>
    <recommendedName>
        <fullName evidence="4">C2H2-type domain-containing protein</fullName>
    </recommendedName>
</protein>
<sequence length="1155" mass="126710">MYIFILAALVTVACSSILYPPRPPCYRPLPAYYGGQGSSSAAAAAAAAAATGSGYGPWGTGGSKYIFILAALVTVACSSILYPPRPPCYRPLPAYYGGQGSSSAAAAAAAAAATGSGYGPWGTGGSGAAAAAAAAAASGGTANYGYPGYPPISREDTCYGLVARSSDEQRNSLGHGRRAMFLSQNLCPKFSSAGLAEHSFPNRFYTYDVCVRVEIEEVNPDLRGGRVENHLGKTTPSSPDRDSNLVLPSSAVELNTTSALANYATEVGSEPAFAWRESGKPFRKKPPPVHPTEIRTSISPSSAVELQHDKRVSQLRHRGGNKMSDNQRFLWNFEPWGQVTDNINIFESDQFLQDDDLYPGMSEDQFWNSHFGQGPNFWGISGSYPPSVGLQSQDSDLQLMEEITPVDSIPVLGREICNYLDVLTVKADCPDSTATDSGVSGSSNSQEMLCNEFESQNFAKYIQYASRKNSNDIQEIKDYLYDEDMKLDKRLEPTTSCKINNQNESACQLTFDAEQLTHTPKTEEIVCLAVFPRERCVPSIIKRKHEQAPEYCDLTDSNLNRRNEPSLNSLAIKRENASSGDKGAHADVLPKKAGCVTKTSLGAKKKRNRSTKTSSHNHQISQPLYDLFEQDTCVQGVSSLDISSQLDAMKVESGGLGREILRSRGSPTHDDVVNTEFDVAIIEVVSCENSEPLPTELETDDGTDVMMASPAQLGDMYEMSDSMDRSHLEQSESSVPAKKGLFNFTPQPRVHKPRSRKQSLEFNILDYPPIRNESTSRGPKGPPSRDILPTPVQDDASTSTGRMQSTTPDRQKSIEPHSGIFSALNPDMIVKELSGIPDKGTAVESVPDDEQVGSAQVLTSALTDEDVAVTEESSLYPRKKRSRSAAVRPRHKYDLRNLLGSEHLDQEYSYNTSDSEPFMKRSDSGKIEASKTWRTDSTDLTSSHVISDLAGSGIEVPVKPRFTVDKKGRIIREDMYTFSCPRCNSVFKYKCLVSWHLYLIHGIPRKRHQDARPPSGVLTENQVIRLAGIYYTALVVKSGWPFSRFESLVTTTEQQKRKRKFEFRVSHSLLTSSDRMKPRSEDWAVAIDFLAEAANTFLSIGSSSPACPLLCYKPPNSAFGNRPTDNGYTLRIPGTQCARRQLHVQCQQLQLFSDA</sequence>
<feature type="domain" description="C2H2-type" evidence="4">
    <location>
        <begin position="980"/>
        <end position="1001"/>
    </location>
</feature>
<feature type="transmembrane region" description="Helical" evidence="2">
    <location>
        <begin position="65"/>
        <end position="82"/>
    </location>
</feature>
<feature type="region of interest" description="Disordered" evidence="1">
    <location>
        <begin position="721"/>
        <end position="817"/>
    </location>
</feature>
<dbReference type="PROSITE" id="PS00028">
    <property type="entry name" value="ZINC_FINGER_C2H2_1"/>
    <property type="match status" value="1"/>
</dbReference>
<accession>A0A7R9FXS5</accession>
<evidence type="ECO:0000256" key="2">
    <source>
        <dbReference type="SAM" id="Phobius"/>
    </source>
</evidence>
<dbReference type="InterPro" id="IPR013087">
    <property type="entry name" value="Znf_C2H2_type"/>
</dbReference>
<proteinExistence type="predicted"/>
<evidence type="ECO:0000256" key="1">
    <source>
        <dbReference type="SAM" id="MobiDB-lite"/>
    </source>
</evidence>
<feature type="compositionally biased region" description="Polar residues" evidence="1">
    <location>
        <begin position="294"/>
        <end position="303"/>
    </location>
</feature>
<dbReference type="AlphaFoldDB" id="A0A7R9FXS5"/>
<feature type="region of interest" description="Disordered" evidence="1">
    <location>
        <begin position="278"/>
        <end position="303"/>
    </location>
</feature>
<feature type="compositionally biased region" description="Polar residues" evidence="1">
    <location>
        <begin position="795"/>
        <end position="808"/>
    </location>
</feature>